<evidence type="ECO:0000256" key="8">
    <source>
        <dbReference type="ARBA" id="ARBA00022777"/>
    </source>
</evidence>
<protein>
    <recommendedName>
        <fullName evidence="3">histidine kinase</fullName>
        <ecNumber evidence="3">2.7.13.3</ecNumber>
    </recommendedName>
</protein>
<evidence type="ECO:0000256" key="1">
    <source>
        <dbReference type="ARBA" id="ARBA00000085"/>
    </source>
</evidence>
<feature type="transmembrane region" description="Helical" evidence="12">
    <location>
        <begin position="6"/>
        <end position="26"/>
    </location>
</feature>
<dbReference type="PROSITE" id="PS50109">
    <property type="entry name" value="HIS_KIN"/>
    <property type="match status" value="1"/>
</dbReference>
<dbReference type="CDD" id="cd00082">
    <property type="entry name" value="HisKA"/>
    <property type="match status" value="1"/>
</dbReference>
<comment type="subcellular location">
    <subcellularLocation>
        <location evidence="2">Cell membrane</location>
    </subcellularLocation>
</comment>
<keyword evidence="5" id="KW-0597">Phosphoprotein</keyword>
<dbReference type="SMART" id="SM00387">
    <property type="entry name" value="HATPase_c"/>
    <property type="match status" value="1"/>
</dbReference>
<dbReference type="PANTHER" id="PTHR43547">
    <property type="entry name" value="TWO-COMPONENT HISTIDINE KINASE"/>
    <property type="match status" value="1"/>
</dbReference>
<dbReference type="InterPro" id="IPR003594">
    <property type="entry name" value="HATPase_dom"/>
</dbReference>
<proteinExistence type="predicted"/>
<keyword evidence="15" id="KW-1185">Reference proteome</keyword>
<dbReference type="Pfam" id="PF00512">
    <property type="entry name" value="HisKA"/>
    <property type="match status" value="1"/>
</dbReference>
<evidence type="ECO:0000256" key="9">
    <source>
        <dbReference type="ARBA" id="ARBA00022840"/>
    </source>
</evidence>
<keyword evidence="10" id="KW-0902">Two-component regulatory system</keyword>
<evidence type="ECO:0000256" key="5">
    <source>
        <dbReference type="ARBA" id="ARBA00022553"/>
    </source>
</evidence>
<dbReference type="InterPro" id="IPR003661">
    <property type="entry name" value="HisK_dim/P_dom"/>
</dbReference>
<keyword evidence="12" id="KW-1133">Transmembrane helix</keyword>
<dbReference type="InterPro" id="IPR036890">
    <property type="entry name" value="HATPase_C_sf"/>
</dbReference>
<comment type="caution">
    <text evidence="14">The sequence shown here is derived from an EMBL/GenBank/DDBJ whole genome shotgun (WGS) entry which is preliminary data.</text>
</comment>
<dbReference type="Pfam" id="PF02518">
    <property type="entry name" value="HATPase_c"/>
    <property type="match status" value="1"/>
</dbReference>
<dbReference type="GO" id="GO:0005524">
    <property type="term" value="F:ATP binding"/>
    <property type="evidence" value="ECO:0007669"/>
    <property type="project" value="UniProtKB-KW"/>
</dbReference>
<dbReference type="PANTHER" id="PTHR43547:SF2">
    <property type="entry name" value="HYBRID SIGNAL TRANSDUCTION HISTIDINE KINASE C"/>
    <property type="match status" value="1"/>
</dbReference>
<dbReference type="CDD" id="cd00075">
    <property type="entry name" value="HATPase"/>
    <property type="match status" value="1"/>
</dbReference>
<evidence type="ECO:0000256" key="10">
    <source>
        <dbReference type="ARBA" id="ARBA00023012"/>
    </source>
</evidence>
<evidence type="ECO:0000313" key="14">
    <source>
        <dbReference type="EMBL" id="MEN7550671.1"/>
    </source>
</evidence>
<evidence type="ECO:0000313" key="15">
    <source>
        <dbReference type="Proteomes" id="UP001403385"/>
    </source>
</evidence>
<evidence type="ECO:0000256" key="12">
    <source>
        <dbReference type="SAM" id="Phobius"/>
    </source>
</evidence>
<keyword evidence="11 12" id="KW-0472">Membrane</keyword>
<evidence type="ECO:0000256" key="4">
    <source>
        <dbReference type="ARBA" id="ARBA00022475"/>
    </source>
</evidence>
<keyword evidence="4" id="KW-1003">Cell membrane</keyword>
<dbReference type="EMBL" id="JBDKWZ010000015">
    <property type="protein sequence ID" value="MEN7550671.1"/>
    <property type="molecule type" value="Genomic_DNA"/>
</dbReference>
<dbReference type="InterPro" id="IPR036097">
    <property type="entry name" value="HisK_dim/P_sf"/>
</dbReference>
<dbReference type="SUPFAM" id="SSF55874">
    <property type="entry name" value="ATPase domain of HSP90 chaperone/DNA topoisomerase II/histidine kinase"/>
    <property type="match status" value="1"/>
</dbReference>
<keyword evidence="6" id="KW-0808">Transferase</keyword>
<comment type="catalytic activity">
    <reaction evidence="1">
        <text>ATP + protein L-histidine = ADP + protein N-phospho-L-histidine.</text>
        <dbReference type="EC" id="2.7.13.3"/>
    </reaction>
</comment>
<keyword evidence="7" id="KW-0547">Nucleotide-binding</keyword>
<dbReference type="Gene3D" id="1.10.287.130">
    <property type="match status" value="1"/>
</dbReference>
<dbReference type="InterPro" id="IPR004358">
    <property type="entry name" value="Sig_transdc_His_kin-like_C"/>
</dbReference>
<dbReference type="AlphaFoldDB" id="A0AAW9SJ01"/>
<dbReference type="Gene3D" id="3.30.565.10">
    <property type="entry name" value="Histidine kinase-like ATPase, C-terminal domain"/>
    <property type="match status" value="1"/>
</dbReference>
<accession>A0AAW9SJ01</accession>
<evidence type="ECO:0000256" key="7">
    <source>
        <dbReference type="ARBA" id="ARBA00022741"/>
    </source>
</evidence>
<evidence type="ECO:0000259" key="13">
    <source>
        <dbReference type="PROSITE" id="PS50109"/>
    </source>
</evidence>
<evidence type="ECO:0000256" key="2">
    <source>
        <dbReference type="ARBA" id="ARBA00004236"/>
    </source>
</evidence>
<dbReference type="SMART" id="SM00388">
    <property type="entry name" value="HisKA"/>
    <property type="match status" value="1"/>
</dbReference>
<dbReference type="EC" id="2.7.13.3" evidence="3"/>
<gene>
    <name evidence="14" type="ORF">AAG747_22315</name>
</gene>
<evidence type="ECO:0000256" key="3">
    <source>
        <dbReference type="ARBA" id="ARBA00012438"/>
    </source>
</evidence>
<evidence type="ECO:0000256" key="11">
    <source>
        <dbReference type="ARBA" id="ARBA00023136"/>
    </source>
</evidence>
<evidence type="ECO:0000256" key="6">
    <source>
        <dbReference type="ARBA" id="ARBA00022679"/>
    </source>
</evidence>
<keyword evidence="12" id="KW-0812">Transmembrane</keyword>
<dbReference type="FunFam" id="3.30.565.10:FF:000023">
    <property type="entry name" value="PAS domain-containing sensor histidine kinase"/>
    <property type="match status" value="1"/>
</dbReference>
<feature type="transmembrane region" description="Helical" evidence="12">
    <location>
        <begin position="161"/>
        <end position="185"/>
    </location>
</feature>
<reference evidence="14 15" key="1">
    <citation type="submission" date="2024-04" db="EMBL/GenBank/DDBJ databases">
        <title>Novel genus in family Flammeovirgaceae.</title>
        <authorList>
            <person name="Nguyen T.H."/>
            <person name="Vuong T.Q."/>
            <person name="Le H."/>
            <person name="Kim S.-G."/>
        </authorList>
    </citation>
    <scope>NUCLEOTIDE SEQUENCE [LARGE SCALE GENOMIC DNA]</scope>
    <source>
        <strain evidence="14 15">JCM 23209</strain>
    </source>
</reference>
<dbReference type="InterPro" id="IPR005467">
    <property type="entry name" value="His_kinase_dom"/>
</dbReference>
<keyword evidence="9" id="KW-0067">ATP-binding</keyword>
<dbReference type="GO" id="GO:0000155">
    <property type="term" value="F:phosphorelay sensor kinase activity"/>
    <property type="evidence" value="ECO:0007669"/>
    <property type="project" value="InterPro"/>
</dbReference>
<name>A0AAW9SJ01_9BACT</name>
<dbReference type="RefSeq" id="WP_346823454.1">
    <property type="nucleotide sequence ID" value="NZ_JBDKWZ010000015.1"/>
</dbReference>
<dbReference type="SUPFAM" id="SSF47384">
    <property type="entry name" value="Homodimeric domain of signal transducing histidine kinase"/>
    <property type="match status" value="1"/>
</dbReference>
<dbReference type="PRINTS" id="PR00344">
    <property type="entry name" value="BCTRLSENSOR"/>
</dbReference>
<sequence>MKNKKTIGIIVGLSAFALIGLVVIQLRWIKQATELKEADFDHRVNMALIYVVHKLSDEERICKHLKQSINSNTIIARKIRLEDFESKAKVDTLISKAFRYHNIDIPYKYTIIKHNNDQSDDSEVFKASYKKSLEQAVKHSDVELIVQFPNKQKFVLSQMSLMLVGSVVFILLITACFAVTITTIFRQKKLAEMTTDFINNMTHELKTPIATISLASNMLRKDKVTQDPCKIKRYSDVIHDENYKLKEQVERILDYARLERGEFNLRKEQIDIHKLIKDSINVIELQVAERKGQIQTQLDATQHTLQVDEVHFTNIISNLLDNANKYSPEAPQITVSTRNEDEGLVIAVEDKGIGMNKSKQKQIFNKFYRVPTGNLHDVKGFGLGLSYVKMMVEAHGGEVRLKSEPNCGSKFEVFIPAV</sequence>
<organism evidence="14 15">
    <name type="scientific">Rapidithrix thailandica</name>
    <dbReference type="NCBI Taxonomy" id="413964"/>
    <lineage>
        <taxon>Bacteria</taxon>
        <taxon>Pseudomonadati</taxon>
        <taxon>Bacteroidota</taxon>
        <taxon>Cytophagia</taxon>
        <taxon>Cytophagales</taxon>
        <taxon>Flammeovirgaceae</taxon>
        <taxon>Rapidithrix</taxon>
    </lineage>
</organism>
<feature type="domain" description="Histidine kinase" evidence="13">
    <location>
        <begin position="200"/>
        <end position="418"/>
    </location>
</feature>
<keyword evidence="8 14" id="KW-0418">Kinase</keyword>
<dbReference type="Proteomes" id="UP001403385">
    <property type="component" value="Unassembled WGS sequence"/>
</dbReference>
<dbReference type="GO" id="GO:0005886">
    <property type="term" value="C:plasma membrane"/>
    <property type="evidence" value="ECO:0007669"/>
    <property type="project" value="UniProtKB-SubCell"/>
</dbReference>